<feature type="transmembrane region" description="Helical" evidence="2">
    <location>
        <begin position="178"/>
        <end position="199"/>
    </location>
</feature>
<keyword evidence="5" id="KW-1185">Reference proteome</keyword>
<keyword evidence="2" id="KW-0812">Transmembrane</keyword>
<feature type="compositionally biased region" description="Gly residues" evidence="1">
    <location>
        <begin position="213"/>
        <end position="230"/>
    </location>
</feature>
<comment type="caution">
    <text evidence="4">The sequence shown here is derived from an EMBL/GenBank/DDBJ whole genome shotgun (WGS) entry which is preliminary data.</text>
</comment>
<feature type="transmembrane region" description="Helical" evidence="2">
    <location>
        <begin position="46"/>
        <end position="68"/>
    </location>
</feature>
<protein>
    <submittedName>
        <fullName evidence="4">Putative iron-regulated membrane protein</fullName>
    </submittedName>
</protein>
<feature type="domain" description="PepSY" evidence="3">
    <location>
        <begin position="347"/>
        <end position="408"/>
    </location>
</feature>
<feature type="compositionally biased region" description="Basic and acidic residues" evidence="1">
    <location>
        <begin position="316"/>
        <end position="325"/>
    </location>
</feature>
<accession>A0A7X0D6L6</accession>
<feature type="region of interest" description="Disordered" evidence="1">
    <location>
        <begin position="283"/>
        <end position="325"/>
    </location>
</feature>
<feature type="region of interest" description="Disordered" evidence="1">
    <location>
        <begin position="1"/>
        <end position="34"/>
    </location>
</feature>
<sequence length="523" mass="55260">MATPADTPPRSSDAAPSATAPAKPHPARSRPRPHHQRYRTVWRWHFYAGLFVAPVLLVLAVTGGIYLFKDPYEEWRYSDLRTLDAPVSAPVPLSEQVESAQAAHPDLPLDSVIPPAEADRSTRVILKGTDAGHFAPGMSVYVDPASAHVLGSVDDSATLMRAVRDIHGSLMAGDIGDMVVETAACWAVILVATGTYLWWRSPARRRSAATSGRSGGAGESGSGSGSGTGSGDARAPRNGRRLSLRRLHALTGITAGAVIVLLVLTGLPWSGVWGGGLRAVQEWTGSTRPDPGDFADTSAPGTAQDGHAGHGASATRDPREHHPDADVPWAAQDEKVPTSAGGTAPVPMEAALAAAHDTADCPASSCDYSVLPPQDAAGVYTVTAKPRHDPADERTVRVDQYTGEVVASYGWAEYGVIAKGVSQGIAIHEGRRFGTANLILMLAACVAIVGLVVTGTWMWWRRRPRNRIGAPARPTDRRTAYGVIAIMAVLGLLFPLAGISMLIVLAIDALILRRVPALRTMFG</sequence>
<keyword evidence="2" id="KW-1133">Transmembrane helix</keyword>
<dbReference type="PANTHER" id="PTHR34219">
    <property type="entry name" value="IRON-REGULATED INNER MEMBRANE PROTEIN-RELATED"/>
    <property type="match status" value="1"/>
</dbReference>
<proteinExistence type="predicted"/>
<feature type="compositionally biased region" description="Basic residues" evidence="1">
    <location>
        <begin position="25"/>
        <end position="34"/>
    </location>
</feature>
<dbReference type="EMBL" id="JACHDS010000001">
    <property type="protein sequence ID" value="MBB6173360.1"/>
    <property type="molecule type" value="Genomic_DNA"/>
</dbReference>
<dbReference type="InterPro" id="IPR005625">
    <property type="entry name" value="PepSY-ass_TM"/>
</dbReference>
<evidence type="ECO:0000259" key="3">
    <source>
        <dbReference type="Pfam" id="PF03413"/>
    </source>
</evidence>
<evidence type="ECO:0000256" key="1">
    <source>
        <dbReference type="SAM" id="MobiDB-lite"/>
    </source>
</evidence>
<dbReference type="Pfam" id="PF03413">
    <property type="entry name" value="PepSY"/>
    <property type="match status" value="1"/>
</dbReference>
<dbReference type="PANTHER" id="PTHR34219:SF1">
    <property type="entry name" value="PEPSY DOMAIN-CONTAINING PROTEIN"/>
    <property type="match status" value="1"/>
</dbReference>
<keyword evidence="2" id="KW-0472">Membrane</keyword>
<evidence type="ECO:0000313" key="5">
    <source>
        <dbReference type="Proteomes" id="UP000546642"/>
    </source>
</evidence>
<feature type="region of interest" description="Disordered" evidence="1">
    <location>
        <begin position="208"/>
        <end position="237"/>
    </location>
</feature>
<feature type="transmembrane region" description="Helical" evidence="2">
    <location>
        <begin position="481"/>
        <end position="512"/>
    </location>
</feature>
<feature type="compositionally biased region" description="Low complexity" evidence="1">
    <location>
        <begin position="1"/>
        <end position="22"/>
    </location>
</feature>
<evidence type="ECO:0000313" key="4">
    <source>
        <dbReference type="EMBL" id="MBB6173360.1"/>
    </source>
</evidence>
<organism evidence="4 5">
    <name type="scientific">Nocardiopsis mwathae</name>
    <dbReference type="NCBI Taxonomy" id="1472723"/>
    <lineage>
        <taxon>Bacteria</taxon>
        <taxon>Bacillati</taxon>
        <taxon>Actinomycetota</taxon>
        <taxon>Actinomycetes</taxon>
        <taxon>Streptosporangiales</taxon>
        <taxon>Nocardiopsidaceae</taxon>
        <taxon>Nocardiopsis</taxon>
    </lineage>
</organism>
<name>A0A7X0D6L6_9ACTN</name>
<reference evidence="4 5" key="1">
    <citation type="submission" date="2020-08" db="EMBL/GenBank/DDBJ databases">
        <title>Sequencing the genomes of 1000 actinobacteria strains.</title>
        <authorList>
            <person name="Klenk H.-P."/>
        </authorList>
    </citation>
    <scope>NUCLEOTIDE SEQUENCE [LARGE SCALE GENOMIC DNA]</scope>
    <source>
        <strain evidence="4 5">DSM 46659</strain>
    </source>
</reference>
<gene>
    <name evidence="4" type="ORF">HNR23_003420</name>
</gene>
<dbReference type="RefSeq" id="WP_184076688.1">
    <property type="nucleotide sequence ID" value="NZ_JACHDS010000001.1"/>
</dbReference>
<feature type="transmembrane region" description="Helical" evidence="2">
    <location>
        <begin position="438"/>
        <end position="460"/>
    </location>
</feature>
<dbReference type="InterPro" id="IPR025711">
    <property type="entry name" value="PepSY"/>
</dbReference>
<dbReference type="Proteomes" id="UP000546642">
    <property type="component" value="Unassembled WGS sequence"/>
</dbReference>
<dbReference type="AlphaFoldDB" id="A0A7X0D6L6"/>
<feature type="transmembrane region" description="Helical" evidence="2">
    <location>
        <begin position="247"/>
        <end position="269"/>
    </location>
</feature>
<dbReference type="Pfam" id="PF03929">
    <property type="entry name" value="PepSY_TM"/>
    <property type="match status" value="1"/>
</dbReference>
<evidence type="ECO:0000256" key="2">
    <source>
        <dbReference type="SAM" id="Phobius"/>
    </source>
</evidence>